<evidence type="ECO:0000313" key="4">
    <source>
        <dbReference type="EMBL" id="PZO88535.1"/>
    </source>
</evidence>
<protein>
    <recommendedName>
        <fullName evidence="1">chorismate mutase</fullName>
        <ecNumber evidence="1">5.4.99.5</ecNumber>
    </recommendedName>
</protein>
<dbReference type="SUPFAM" id="SSF48600">
    <property type="entry name" value="Chorismate mutase II"/>
    <property type="match status" value="1"/>
</dbReference>
<dbReference type="EMBL" id="QFNK01000014">
    <property type="protein sequence ID" value="PZO88535.1"/>
    <property type="molecule type" value="Genomic_DNA"/>
</dbReference>
<dbReference type="GO" id="GO:0046417">
    <property type="term" value="P:chorismate metabolic process"/>
    <property type="evidence" value="ECO:0007669"/>
    <property type="project" value="InterPro"/>
</dbReference>
<dbReference type="PANTHER" id="PTHR38041:SF1">
    <property type="entry name" value="CHORISMATE MUTASE"/>
    <property type="match status" value="1"/>
</dbReference>
<dbReference type="Gene3D" id="1.20.59.10">
    <property type="entry name" value="Chorismate mutase"/>
    <property type="match status" value="1"/>
</dbReference>
<evidence type="ECO:0000313" key="5">
    <source>
        <dbReference type="Proteomes" id="UP000249557"/>
    </source>
</evidence>
<keyword evidence="2" id="KW-0413">Isomerase</keyword>
<reference evidence="4 5" key="1">
    <citation type="submission" date="2017-08" db="EMBL/GenBank/DDBJ databases">
        <title>Infants hospitalized years apart are colonized by the same room-sourced microbial strains.</title>
        <authorList>
            <person name="Brooks B."/>
            <person name="Olm M.R."/>
            <person name="Firek B.A."/>
            <person name="Baker R."/>
            <person name="Thomas B.C."/>
            <person name="Morowitz M.J."/>
            <person name="Banfield J.F."/>
        </authorList>
    </citation>
    <scope>NUCLEOTIDE SEQUENCE [LARGE SCALE GENOMIC DNA]</scope>
    <source>
        <strain evidence="4">S2_018_000_R2_104</strain>
    </source>
</reference>
<dbReference type="GO" id="GO:0009697">
    <property type="term" value="P:salicylic acid biosynthetic process"/>
    <property type="evidence" value="ECO:0007669"/>
    <property type="project" value="TreeGrafter"/>
</dbReference>
<dbReference type="GO" id="GO:0004106">
    <property type="term" value="F:chorismate mutase activity"/>
    <property type="evidence" value="ECO:0007669"/>
    <property type="project" value="UniProtKB-EC"/>
</dbReference>
<dbReference type="PANTHER" id="PTHR38041">
    <property type="entry name" value="CHORISMATE MUTASE"/>
    <property type="match status" value="1"/>
</dbReference>
<dbReference type="InterPro" id="IPR036979">
    <property type="entry name" value="CM_dom_sf"/>
</dbReference>
<dbReference type="SMART" id="SM00830">
    <property type="entry name" value="CM_2"/>
    <property type="match status" value="1"/>
</dbReference>
<dbReference type="Pfam" id="PF01817">
    <property type="entry name" value="CM_2"/>
    <property type="match status" value="1"/>
</dbReference>
<dbReference type="EC" id="5.4.99.5" evidence="1"/>
<feature type="domain" description="Chorismate mutase" evidence="3">
    <location>
        <begin position="1"/>
        <end position="89"/>
    </location>
</feature>
<proteinExistence type="predicted"/>
<dbReference type="Proteomes" id="UP000249557">
    <property type="component" value="Unassembled WGS sequence"/>
</dbReference>
<dbReference type="PROSITE" id="PS51168">
    <property type="entry name" value="CHORISMATE_MUT_2"/>
    <property type="match status" value="1"/>
</dbReference>
<dbReference type="AlphaFoldDB" id="A0A2W5BZP6"/>
<organism evidence="4 5">
    <name type="scientific">Micavibrio aeruginosavorus</name>
    <dbReference type="NCBI Taxonomy" id="349221"/>
    <lineage>
        <taxon>Bacteria</taxon>
        <taxon>Pseudomonadati</taxon>
        <taxon>Bdellovibrionota</taxon>
        <taxon>Bdellovibrionia</taxon>
        <taxon>Bdellovibrionales</taxon>
        <taxon>Pseudobdellovibrionaceae</taxon>
        <taxon>Micavibrio</taxon>
    </lineage>
</organism>
<sequence>MERLKPYRAKIDALDDQIVDLLIARMDIVREVGEVKAREQIATVQEDRVVEVRERCAERGAKKGLNPGMVRKIYTIIIDEAHEIEQAIASKS</sequence>
<dbReference type="InterPro" id="IPR051331">
    <property type="entry name" value="Chorismate_mutase-related"/>
</dbReference>
<comment type="caution">
    <text evidence="4">The sequence shown here is derived from an EMBL/GenBank/DDBJ whole genome shotgun (WGS) entry which is preliminary data.</text>
</comment>
<accession>A0A2W5BZP6</accession>
<gene>
    <name evidence="4" type="ORF">DI626_01520</name>
</gene>
<name>A0A2W5BZP6_9BACT</name>
<dbReference type="InterPro" id="IPR036263">
    <property type="entry name" value="Chorismate_II_sf"/>
</dbReference>
<evidence type="ECO:0000259" key="3">
    <source>
        <dbReference type="PROSITE" id="PS51168"/>
    </source>
</evidence>
<dbReference type="InterPro" id="IPR002701">
    <property type="entry name" value="CM_II_prokaryot"/>
</dbReference>
<evidence type="ECO:0000256" key="2">
    <source>
        <dbReference type="ARBA" id="ARBA00023235"/>
    </source>
</evidence>
<evidence type="ECO:0000256" key="1">
    <source>
        <dbReference type="ARBA" id="ARBA00012404"/>
    </source>
</evidence>